<dbReference type="Proteomes" id="UP000636956">
    <property type="component" value="Unassembled WGS sequence"/>
</dbReference>
<protein>
    <submittedName>
        <fullName evidence="5">AraC family transcriptional regulator</fullName>
    </submittedName>
</protein>
<dbReference type="Pfam" id="PF20240">
    <property type="entry name" value="DUF6597"/>
    <property type="match status" value="1"/>
</dbReference>
<reference evidence="5" key="2">
    <citation type="submission" date="2020-09" db="EMBL/GenBank/DDBJ databases">
        <authorList>
            <person name="Sun Q."/>
            <person name="Zhou Y."/>
        </authorList>
    </citation>
    <scope>NUCLEOTIDE SEQUENCE</scope>
    <source>
        <strain evidence="5">CGMCC 1.8984</strain>
    </source>
</reference>
<evidence type="ECO:0000313" key="6">
    <source>
        <dbReference type="Proteomes" id="UP000636956"/>
    </source>
</evidence>
<dbReference type="PANTHER" id="PTHR46796:SF15">
    <property type="entry name" value="BLL1074 PROTEIN"/>
    <property type="match status" value="1"/>
</dbReference>
<dbReference type="GO" id="GO:0003700">
    <property type="term" value="F:DNA-binding transcription factor activity"/>
    <property type="evidence" value="ECO:0007669"/>
    <property type="project" value="InterPro"/>
</dbReference>
<dbReference type="InterPro" id="IPR050204">
    <property type="entry name" value="AraC_XylS_family_regulators"/>
</dbReference>
<dbReference type="GO" id="GO:0043565">
    <property type="term" value="F:sequence-specific DNA binding"/>
    <property type="evidence" value="ECO:0007669"/>
    <property type="project" value="InterPro"/>
</dbReference>
<dbReference type="EMBL" id="BMMD01000001">
    <property type="protein sequence ID" value="GGJ67502.1"/>
    <property type="molecule type" value="Genomic_DNA"/>
</dbReference>
<dbReference type="InterPro" id="IPR018060">
    <property type="entry name" value="HTH_AraC"/>
</dbReference>
<dbReference type="PROSITE" id="PS00041">
    <property type="entry name" value="HTH_ARAC_FAMILY_1"/>
    <property type="match status" value="1"/>
</dbReference>
<keyword evidence="1" id="KW-0805">Transcription regulation</keyword>
<comment type="caution">
    <text evidence="5">The sequence shown here is derived from an EMBL/GenBank/DDBJ whole genome shotgun (WGS) entry which is preliminary data.</text>
</comment>
<dbReference type="Pfam" id="PF12833">
    <property type="entry name" value="HTH_18"/>
    <property type="match status" value="1"/>
</dbReference>
<evidence type="ECO:0000259" key="4">
    <source>
        <dbReference type="PROSITE" id="PS01124"/>
    </source>
</evidence>
<feature type="domain" description="HTH araC/xylS-type" evidence="4">
    <location>
        <begin position="182"/>
        <end position="280"/>
    </location>
</feature>
<dbReference type="PROSITE" id="PS01124">
    <property type="entry name" value="HTH_ARAC_FAMILY_2"/>
    <property type="match status" value="1"/>
</dbReference>
<dbReference type="InterPro" id="IPR018062">
    <property type="entry name" value="HTH_AraC-typ_CS"/>
</dbReference>
<dbReference type="Gene3D" id="1.10.10.60">
    <property type="entry name" value="Homeodomain-like"/>
    <property type="match status" value="1"/>
</dbReference>
<keyword evidence="2" id="KW-0238">DNA-binding</keyword>
<dbReference type="InterPro" id="IPR046532">
    <property type="entry name" value="DUF6597"/>
</dbReference>
<name>A0A917P9J5_9MICO</name>
<evidence type="ECO:0000256" key="1">
    <source>
        <dbReference type="ARBA" id="ARBA00023015"/>
    </source>
</evidence>
<sequence>MTDHSSRQAEDRPILPDERSGVLLPDNLERYAANWIAPAAEVDAVVDQFWHVSWAFPDGESADQRIIDLPAVTVTIEDGDTPAPLVVTGVQTGAWRRMIHGRGRVFAIRLRPAGLAIVSDLAPSSVRDATIPVTPSLDARLYEFMREVATTPTPAERARSAERVVAGLLIEQPVSEKGLLANAVLDELRARVRHRTGTTLPQHFGVSERTVERALMDTVGHGPKWISRRIRLQEVALALATRPDASLAAIAAELGYADQSHLTADFRAVAGITPGGYRRRLTELRAR</sequence>
<evidence type="ECO:0000313" key="5">
    <source>
        <dbReference type="EMBL" id="GGJ67502.1"/>
    </source>
</evidence>
<accession>A0A917P9J5</accession>
<dbReference type="AlphaFoldDB" id="A0A917P9J5"/>
<dbReference type="SMART" id="SM00342">
    <property type="entry name" value="HTH_ARAC"/>
    <property type="match status" value="1"/>
</dbReference>
<evidence type="ECO:0000256" key="3">
    <source>
        <dbReference type="ARBA" id="ARBA00023163"/>
    </source>
</evidence>
<keyword evidence="3" id="KW-0804">Transcription</keyword>
<keyword evidence="6" id="KW-1185">Reference proteome</keyword>
<proteinExistence type="predicted"/>
<gene>
    <name evidence="5" type="ORF">GCM10011372_01600</name>
</gene>
<dbReference type="InterPro" id="IPR009057">
    <property type="entry name" value="Homeodomain-like_sf"/>
</dbReference>
<evidence type="ECO:0000256" key="2">
    <source>
        <dbReference type="ARBA" id="ARBA00023125"/>
    </source>
</evidence>
<dbReference type="RefSeq" id="WP_188741537.1">
    <property type="nucleotide sequence ID" value="NZ_BAABFW010000007.1"/>
</dbReference>
<dbReference type="SUPFAM" id="SSF46689">
    <property type="entry name" value="Homeodomain-like"/>
    <property type="match status" value="1"/>
</dbReference>
<dbReference type="PANTHER" id="PTHR46796">
    <property type="entry name" value="HTH-TYPE TRANSCRIPTIONAL ACTIVATOR RHAS-RELATED"/>
    <property type="match status" value="1"/>
</dbReference>
<reference evidence="5" key="1">
    <citation type="journal article" date="2014" name="Int. J. Syst. Evol. Microbiol.">
        <title>Complete genome sequence of Corynebacterium casei LMG S-19264T (=DSM 44701T), isolated from a smear-ripened cheese.</title>
        <authorList>
            <consortium name="US DOE Joint Genome Institute (JGI-PGF)"/>
            <person name="Walter F."/>
            <person name="Albersmeier A."/>
            <person name="Kalinowski J."/>
            <person name="Ruckert C."/>
        </authorList>
    </citation>
    <scope>NUCLEOTIDE SEQUENCE</scope>
    <source>
        <strain evidence="5">CGMCC 1.8984</strain>
    </source>
</reference>
<organism evidence="5 6">
    <name type="scientific">Agromyces bauzanensis</name>
    <dbReference type="NCBI Taxonomy" id="1308924"/>
    <lineage>
        <taxon>Bacteria</taxon>
        <taxon>Bacillati</taxon>
        <taxon>Actinomycetota</taxon>
        <taxon>Actinomycetes</taxon>
        <taxon>Micrococcales</taxon>
        <taxon>Microbacteriaceae</taxon>
        <taxon>Agromyces</taxon>
    </lineage>
</organism>